<gene>
    <name evidence="4" type="ORF">D2E26_1176</name>
</gene>
<evidence type="ECO:0000256" key="2">
    <source>
        <dbReference type="SAM" id="Phobius"/>
    </source>
</evidence>
<sequence length="336" mass="36630">MTTSQRLQRARRGAQYGGDPPSLDAVARRMRIKTAQIGVSKVSFGVLLFCVLMQTGVTLGMIIGKISGVPTAMLTSPAVGIIFQDVIMVALLPLAVLAMRSVQPVAVPRSLVHASQFLRYALMILPISFLFDTVRQFVIGVVPNYNVQNPLTSMSRSSVLVTIFASVIVGPIIEEWIYRKQVISRLRRFGETPAILASAALFSLMHGNINQVLDTFCAGLILGYIYVRTNNLLCVIALHMINNLNSVVGGYAEPYIKSFNGSFAAYASITYYLLIALATAAGFVLLALNIRKVVLHHDAPEQIPQHTVGRVVFGNVGMILFVIFSVLLMLTSLTQT</sequence>
<dbReference type="GO" id="GO:0080120">
    <property type="term" value="P:CAAX-box protein maturation"/>
    <property type="evidence" value="ECO:0007669"/>
    <property type="project" value="UniProtKB-ARBA"/>
</dbReference>
<keyword evidence="2" id="KW-0812">Transmembrane</keyword>
<proteinExistence type="predicted"/>
<keyword evidence="2" id="KW-1133">Transmembrane helix</keyword>
<feature type="transmembrane region" description="Helical" evidence="2">
    <location>
        <begin position="159"/>
        <end position="178"/>
    </location>
</feature>
<accession>A0A430FQK3</accession>
<dbReference type="Proteomes" id="UP000287609">
    <property type="component" value="Unassembled WGS sequence"/>
</dbReference>
<dbReference type="EMBL" id="QXGM01000002">
    <property type="protein sequence ID" value="RSX55122.1"/>
    <property type="molecule type" value="Genomic_DNA"/>
</dbReference>
<protein>
    <submittedName>
        <fullName evidence="4">CAAX amino terminal protease family protein</fullName>
    </submittedName>
</protein>
<feature type="domain" description="CAAX prenyl protease 2/Lysostaphin resistance protein A-like" evidence="3">
    <location>
        <begin position="158"/>
        <end position="244"/>
    </location>
</feature>
<dbReference type="GO" id="GO:0006508">
    <property type="term" value="P:proteolysis"/>
    <property type="evidence" value="ECO:0007669"/>
    <property type="project" value="UniProtKB-KW"/>
</dbReference>
<feature type="transmembrane region" description="Helical" evidence="2">
    <location>
        <begin position="264"/>
        <end position="290"/>
    </location>
</feature>
<reference evidence="4 5" key="1">
    <citation type="submission" date="2018-09" db="EMBL/GenBank/DDBJ databases">
        <title>Characterization of the phylogenetic diversity of five novel species belonging to the genus Bifidobacterium.</title>
        <authorList>
            <person name="Lugli G.A."/>
            <person name="Duranti S."/>
            <person name="Milani C."/>
        </authorList>
    </citation>
    <scope>NUCLEOTIDE SEQUENCE [LARGE SCALE GENOMIC DNA]</scope>
    <source>
        <strain evidence="4 5">2036B</strain>
    </source>
</reference>
<evidence type="ECO:0000259" key="3">
    <source>
        <dbReference type="Pfam" id="PF02517"/>
    </source>
</evidence>
<evidence type="ECO:0000313" key="5">
    <source>
        <dbReference type="Proteomes" id="UP000287609"/>
    </source>
</evidence>
<name>A0A430FQK3_9BIFI</name>
<feature type="transmembrane region" description="Helical" evidence="2">
    <location>
        <begin position="78"/>
        <end position="99"/>
    </location>
</feature>
<keyword evidence="2" id="KW-0472">Membrane</keyword>
<organism evidence="4 5">
    <name type="scientific">Bifidobacterium dolichotidis</name>
    <dbReference type="NCBI Taxonomy" id="2306976"/>
    <lineage>
        <taxon>Bacteria</taxon>
        <taxon>Bacillati</taxon>
        <taxon>Actinomycetota</taxon>
        <taxon>Actinomycetes</taxon>
        <taxon>Bifidobacteriales</taxon>
        <taxon>Bifidobacteriaceae</taxon>
        <taxon>Bifidobacterium</taxon>
    </lineage>
</organism>
<dbReference type="RefSeq" id="WP_125963791.1">
    <property type="nucleotide sequence ID" value="NZ_QXGM01000002.1"/>
</dbReference>
<dbReference type="OrthoDB" id="3429192at2"/>
<keyword evidence="5" id="KW-1185">Reference proteome</keyword>
<keyword evidence="4" id="KW-0645">Protease</keyword>
<keyword evidence="4" id="KW-0378">Hydrolase</keyword>
<feature type="region of interest" description="Disordered" evidence="1">
    <location>
        <begin position="1"/>
        <end position="21"/>
    </location>
</feature>
<evidence type="ECO:0000256" key="1">
    <source>
        <dbReference type="SAM" id="MobiDB-lite"/>
    </source>
</evidence>
<dbReference type="GO" id="GO:0004175">
    <property type="term" value="F:endopeptidase activity"/>
    <property type="evidence" value="ECO:0007669"/>
    <property type="project" value="UniProtKB-ARBA"/>
</dbReference>
<dbReference type="PANTHER" id="PTHR43592">
    <property type="entry name" value="CAAX AMINO TERMINAL PROTEASE"/>
    <property type="match status" value="1"/>
</dbReference>
<dbReference type="PANTHER" id="PTHR43592:SF15">
    <property type="entry name" value="CAAX AMINO TERMINAL PROTEASE FAMILY PROTEIN"/>
    <property type="match status" value="1"/>
</dbReference>
<evidence type="ECO:0000313" key="4">
    <source>
        <dbReference type="EMBL" id="RSX55122.1"/>
    </source>
</evidence>
<feature type="transmembrane region" description="Helical" evidence="2">
    <location>
        <begin position="120"/>
        <end position="139"/>
    </location>
</feature>
<dbReference type="Pfam" id="PF02517">
    <property type="entry name" value="Rce1-like"/>
    <property type="match status" value="1"/>
</dbReference>
<dbReference type="InterPro" id="IPR003675">
    <property type="entry name" value="Rce1/LyrA-like_dom"/>
</dbReference>
<comment type="caution">
    <text evidence="4">The sequence shown here is derived from an EMBL/GenBank/DDBJ whole genome shotgun (WGS) entry which is preliminary data.</text>
</comment>
<feature type="transmembrane region" description="Helical" evidence="2">
    <location>
        <begin position="38"/>
        <end position="63"/>
    </location>
</feature>
<feature type="transmembrane region" description="Helical" evidence="2">
    <location>
        <begin position="311"/>
        <end position="333"/>
    </location>
</feature>
<dbReference type="AlphaFoldDB" id="A0A430FQK3"/>